<dbReference type="EMBL" id="CP162599">
    <property type="protein sequence ID" value="XDK32573.1"/>
    <property type="molecule type" value="Genomic_DNA"/>
</dbReference>
<gene>
    <name evidence="3" type="ORF">AB4Y30_16435</name>
</gene>
<dbReference type="SUPFAM" id="SSF54593">
    <property type="entry name" value="Glyoxalase/Bleomycin resistance protein/Dihydroxybiphenyl dioxygenase"/>
    <property type="match status" value="2"/>
</dbReference>
<dbReference type="GO" id="GO:0004462">
    <property type="term" value="F:lactoylglutathione lyase activity"/>
    <property type="evidence" value="ECO:0007669"/>
    <property type="project" value="InterPro"/>
</dbReference>
<dbReference type="CDD" id="cd16359">
    <property type="entry name" value="VOC_BsCatE_like_C"/>
    <property type="match status" value="1"/>
</dbReference>
<dbReference type="RefSeq" id="WP_368653261.1">
    <property type="nucleotide sequence ID" value="NZ_CP162599.1"/>
</dbReference>
<keyword evidence="1" id="KW-0479">Metal-binding</keyword>
<dbReference type="InterPro" id="IPR029068">
    <property type="entry name" value="Glyas_Bleomycin-R_OHBP_Dase"/>
</dbReference>
<name>A0AB39HQC8_9BACI</name>
<protein>
    <submittedName>
        <fullName evidence="3">VOC family protein</fullName>
    </submittedName>
</protein>
<dbReference type="PROSITE" id="PS00934">
    <property type="entry name" value="GLYOXALASE_I_1"/>
    <property type="match status" value="1"/>
</dbReference>
<dbReference type="AlphaFoldDB" id="A0AB39HQC8"/>
<feature type="domain" description="VOC" evidence="2">
    <location>
        <begin position="168"/>
        <end position="282"/>
    </location>
</feature>
<organism evidence="3">
    <name type="scientific">Ornithinibacillus sp. 4-3</name>
    <dbReference type="NCBI Taxonomy" id="3231488"/>
    <lineage>
        <taxon>Bacteria</taxon>
        <taxon>Bacillati</taxon>
        <taxon>Bacillota</taxon>
        <taxon>Bacilli</taxon>
        <taxon>Bacillales</taxon>
        <taxon>Bacillaceae</taxon>
        <taxon>Ornithinibacillus</taxon>
    </lineage>
</organism>
<evidence type="ECO:0000313" key="3">
    <source>
        <dbReference type="EMBL" id="XDK32573.1"/>
    </source>
</evidence>
<dbReference type="Pfam" id="PF00903">
    <property type="entry name" value="Glyoxalase"/>
    <property type="match status" value="2"/>
</dbReference>
<dbReference type="PANTHER" id="PTHR43279">
    <property type="entry name" value="CATECHOL-2,3-DIOXYGENASE"/>
    <property type="match status" value="1"/>
</dbReference>
<dbReference type="InterPro" id="IPR018146">
    <property type="entry name" value="Glyoxalase_1_CS"/>
</dbReference>
<sequence>MEKFHQKPNLYTDQVSLNVFNLEKAIQFYTEIIGFKVLEQTDQKANLTTDGETTLLALKQPKDVISKAGRTSGLYHFAILLPTRADLSVFLHHIIKTGYPLGAADHHVSEALYLTDPDGNGIEVYIDRPAIEWKWIDNKVHMVTDPLDGDGLLAESNAEWAGLPAKTIIGHIHLHVSDLKKAEEFYVNGLGFSIVSHYPQAIFISTGHYHHHIALNTWQGVGAPKAPQNMVGLNWYTIVFPDENIREQTMERLQKIGAAVSEEDGLFITKDPAGNHIHLVVK</sequence>
<reference evidence="3" key="1">
    <citation type="submission" date="2024-07" db="EMBL/GenBank/DDBJ databases">
        <title>Halotolerant mesophilic bacterium Ornithinibacillus sp. 4-3, sp. nov., isolated from soil.</title>
        <authorList>
            <person name="Sidarenka A.V."/>
            <person name="Guliayeva D.E."/>
            <person name="Leanovich S.I."/>
            <person name="Hileuskaya K.S."/>
            <person name="Akhremchuk A.E."/>
            <person name="Sikolenko M.A."/>
            <person name="Valentovich L.N."/>
        </authorList>
    </citation>
    <scope>NUCLEOTIDE SEQUENCE</scope>
    <source>
        <strain evidence="3">4-3</strain>
    </source>
</reference>
<dbReference type="PANTHER" id="PTHR43279:SF1">
    <property type="entry name" value="CATECHOL-2,3-DIOXYGENASE"/>
    <property type="match status" value="1"/>
</dbReference>
<dbReference type="InterPro" id="IPR037523">
    <property type="entry name" value="VOC_core"/>
</dbReference>
<feature type="domain" description="VOC" evidence="2">
    <location>
        <begin position="11"/>
        <end position="127"/>
    </location>
</feature>
<dbReference type="PROSITE" id="PS51819">
    <property type="entry name" value="VOC"/>
    <property type="match status" value="2"/>
</dbReference>
<proteinExistence type="predicted"/>
<dbReference type="Gene3D" id="3.10.180.10">
    <property type="entry name" value="2,3-Dihydroxybiphenyl 1,2-Dioxygenase, domain 1"/>
    <property type="match status" value="2"/>
</dbReference>
<evidence type="ECO:0000259" key="2">
    <source>
        <dbReference type="PROSITE" id="PS51819"/>
    </source>
</evidence>
<evidence type="ECO:0000256" key="1">
    <source>
        <dbReference type="ARBA" id="ARBA00022723"/>
    </source>
</evidence>
<accession>A0AB39HQC8</accession>
<dbReference type="GO" id="GO:0046872">
    <property type="term" value="F:metal ion binding"/>
    <property type="evidence" value="ECO:0007669"/>
    <property type="project" value="UniProtKB-KW"/>
</dbReference>
<dbReference type="InterPro" id="IPR004360">
    <property type="entry name" value="Glyas_Fos-R_dOase_dom"/>
</dbReference>